<dbReference type="InterPro" id="IPR020598">
    <property type="entry name" value="rRNA_Ade_methylase_Trfase_N"/>
</dbReference>
<evidence type="ECO:0000256" key="1">
    <source>
        <dbReference type="ARBA" id="ARBA00022603"/>
    </source>
</evidence>
<proteinExistence type="predicted"/>
<evidence type="ECO:0000313" key="6">
    <source>
        <dbReference type="EMBL" id="MZR22877.1"/>
    </source>
</evidence>
<name>A0A845MHY3_9PROT</name>
<dbReference type="EMBL" id="WTVA01000004">
    <property type="protein sequence ID" value="MZR22877.1"/>
    <property type="molecule type" value="Genomic_DNA"/>
</dbReference>
<evidence type="ECO:0000256" key="4">
    <source>
        <dbReference type="ARBA" id="ARBA00022884"/>
    </source>
</evidence>
<gene>
    <name evidence="6" type="ORF">GQF03_11090</name>
</gene>
<reference evidence="6 7" key="1">
    <citation type="journal article" date="2014" name="Int. J. Syst. Evol. Microbiol.">
        <title>Sneathiella chungangensis sp. nov., isolated from a marine sand, and emended description of the genus Sneathiella.</title>
        <authorList>
            <person name="Siamphan C."/>
            <person name="Kim H."/>
            <person name="Lee J.S."/>
            <person name="Kim W."/>
        </authorList>
    </citation>
    <scope>NUCLEOTIDE SEQUENCE [LARGE SCALE GENOMIC DNA]</scope>
    <source>
        <strain evidence="6 7">KCTC 32476</strain>
    </source>
</reference>
<dbReference type="Pfam" id="PF00398">
    <property type="entry name" value="RrnaAD"/>
    <property type="match status" value="1"/>
</dbReference>
<dbReference type="AlphaFoldDB" id="A0A845MHY3"/>
<keyword evidence="4" id="KW-0694">RNA-binding</keyword>
<protein>
    <submittedName>
        <fullName evidence="6">Methyltransferase domain-containing protein</fullName>
    </submittedName>
</protein>
<dbReference type="InterPro" id="IPR029063">
    <property type="entry name" value="SAM-dependent_MTases_sf"/>
</dbReference>
<comment type="caution">
    <text evidence="6">The sequence shown here is derived from an EMBL/GenBank/DDBJ whole genome shotgun (WGS) entry which is preliminary data.</text>
</comment>
<organism evidence="6 7">
    <name type="scientific">Sneathiella chungangensis</name>
    <dbReference type="NCBI Taxonomy" id="1418234"/>
    <lineage>
        <taxon>Bacteria</taxon>
        <taxon>Pseudomonadati</taxon>
        <taxon>Pseudomonadota</taxon>
        <taxon>Alphaproteobacteria</taxon>
        <taxon>Sneathiellales</taxon>
        <taxon>Sneathiellaceae</taxon>
        <taxon>Sneathiella</taxon>
    </lineage>
</organism>
<dbReference type="GO" id="GO:0000179">
    <property type="term" value="F:rRNA (adenine-N6,N6-)-dimethyltransferase activity"/>
    <property type="evidence" value="ECO:0007669"/>
    <property type="project" value="InterPro"/>
</dbReference>
<evidence type="ECO:0000256" key="3">
    <source>
        <dbReference type="ARBA" id="ARBA00022691"/>
    </source>
</evidence>
<feature type="domain" description="Ribosomal RNA adenine methylase transferase N-terminal" evidence="5">
    <location>
        <begin position="26"/>
        <end position="139"/>
    </location>
</feature>
<dbReference type="SUPFAM" id="SSF53335">
    <property type="entry name" value="S-adenosyl-L-methionine-dependent methyltransferases"/>
    <property type="match status" value="1"/>
</dbReference>
<keyword evidence="3" id="KW-0949">S-adenosyl-L-methionine</keyword>
<dbReference type="Gene3D" id="3.40.50.150">
    <property type="entry name" value="Vaccinia Virus protein VP39"/>
    <property type="match status" value="1"/>
</dbReference>
<dbReference type="InterPro" id="IPR001737">
    <property type="entry name" value="KsgA/Erm"/>
</dbReference>
<evidence type="ECO:0000256" key="2">
    <source>
        <dbReference type="ARBA" id="ARBA00022679"/>
    </source>
</evidence>
<keyword evidence="1 6" id="KW-0489">Methyltransferase</keyword>
<sequence>MYQSFVLALLRNPRQIGALAPSGQPLARAMARAVDLAGKRILEIGPGTGAITEALLASGASRKHLCLLERDNRLAKYLAVKFPDIRVITGDARAVSGLIEVNSEGAIDIVFSSLPLLNMNTADRISILEQIVALLDERGTLIQYTYSARAPFSDEMTSRFGLKGERATTVFRNLPPASVWKYSRTIN</sequence>
<dbReference type="RefSeq" id="WP_161339334.1">
    <property type="nucleotide sequence ID" value="NZ_JBHSDG010000004.1"/>
</dbReference>
<keyword evidence="2 6" id="KW-0808">Transferase</keyword>
<evidence type="ECO:0000259" key="5">
    <source>
        <dbReference type="SMART" id="SM00650"/>
    </source>
</evidence>
<dbReference type="OrthoDB" id="9805585at2"/>
<keyword evidence="7" id="KW-1185">Reference proteome</keyword>
<dbReference type="GO" id="GO:0003723">
    <property type="term" value="F:RNA binding"/>
    <property type="evidence" value="ECO:0007669"/>
    <property type="project" value="UniProtKB-KW"/>
</dbReference>
<dbReference type="SMART" id="SM00650">
    <property type="entry name" value="rADc"/>
    <property type="match status" value="1"/>
</dbReference>
<accession>A0A845MHY3</accession>
<dbReference type="PROSITE" id="PS01131">
    <property type="entry name" value="RRNA_A_DIMETH"/>
    <property type="match status" value="1"/>
</dbReference>
<dbReference type="InterPro" id="IPR020596">
    <property type="entry name" value="rRNA_Ade_Mease_Trfase_CS"/>
</dbReference>
<dbReference type="CDD" id="cd02440">
    <property type="entry name" value="AdoMet_MTases"/>
    <property type="match status" value="1"/>
</dbReference>
<dbReference type="Proteomes" id="UP000445696">
    <property type="component" value="Unassembled WGS sequence"/>
</dbReference>
<evidence type="ECO:0000313" key="7">
    <source>
        <dbReference type="Proteomes" id="UP000445696"/>
    </source>
</evidence>